<evidence type="ECO:0000313" key="7">
    <source>
        <dbReference type="Proteomes" id="UP000660611"/>
    </source>
</evidence>
<name>A0A919PHK8_9ACTN</name>
<feature type="region of interest" description="Disordered" evidence="1">
    <location>
        <begin position="602"/>
        <end position="627"/>
    </location>
</feature>
<comment type="caution">
    <text evidence="6">The sequence shown here is derived from an EMBL/GenBank/DDBJ whole genome shotgun (WGS) entry which is preliminary data.</text>
</comment>
<feature type="compositionally biased region" description="Basic and acidic residues" evidence="1">
    <location>
        <begin position="40"/>
        <end position="50"/>
    </location>
</feature>
<evidence type="ECO:0000259" key="5">
    <source>
        <dbReference type="Pfam" id="PF25976"/>
    </source>
</evidence>
<evidence type="ECO:0000256" key="2">
    <source>
        <dbReference type="SAM" id="SignalP"/>
    </source>
</evidence>
<feature type="signal peptide" evidence="2">
    <location>
        <begin position="1"/>
        <end position="19"/>
    </location>
</feature>
<proteinExistence type="predicted"/>
<dbReference type="Proteomes" id="UP000660611">
    <property type="component" value="Unassembled WGS sequence"/>
</dbReference>
<keyword evidence="2" id="KW-0732">Signal</keyword>
<organism evidence="6 7">
    <name type="scientific">Dactylosporangium siamense</name>
    <dbReference type="NCBI Taxonomy" id="685454"/>
    <lineage>
        <taxon>Bacteria</taxon>
        <taxon>Bacillati</taxon>
        <taxon>Actinomycetota</taxon>
        <taxon>Actinomycetes</taxon>
        <taxon>Micromonosporales</taxon>
        <taxon>Micromonosporaceae</taxon>
        <taxon>Dactylosporangium</taxon>
    </lineage>
</organism>
<sequence length="627" mass="67837">MTRLRRLTAALAVTVLLLAGCGLPDRTDPKYVGPAVDPKPAQDRAQDPPRPDGASSLTDLVSRYLMTSVAGNVTSTDDPNAISETQTRMKTFMSEQAAAQWPPRPQLPLIVVQVAYDKVETAAGSDKSSLTATFTAVGQFDRFGRLGEAQVEKETWSEVFEGELVNGQLRLSKVPPYMLLSVAGLKEWYQPQPIYFWEKDVEVPKLVPDLRYMPLVLPASKRVSEVMRWLTTGPSLWLATAVTTVSPDIETKADPTVGPDKRVTVNLSSKAAGKSPEELRKLSRQIRWSLMDHPPVELSFENAKDTMNVSDGFEDDNAAVGDIDQEKFVIENEVVRPVDMPAGGPPELFAPGPLNTAVVSATIDREHTKAALVRKAPNNKQQLWVSVADPKAEPKYVVVNEIPAAAALSRPAWIRRPEPRFLVADGSRLWAVTPPAKAGDPVKAEVVPGPNETVLTNVSAFSVAPDGRRIALIVDNKAMVAALRFENGRLSLGGEQRLVANSLGDNQAIGWMTETTLAIGGRANLANGSYTAGTYSLISTRIDGTGEMPLPLLKPNVTGGYTVTQLSARTNDPTESLQVLVLFEANQTARVVYASETQEINLTNAGPSPTTSAGQQPKRALSPFYAD</sequence>
<evidence type="ECO:0008006" key="8">
    <source>
        <dbReference type="Google" id="ProtNLM"/>
    </source>
</evidence>
<dbReference type="Pfam" id="PF10647">
    <property type="entry name" value="Gmad1"/>
    <property type="match status" value="1"/>
</dbReference>
<dbReference type="RefSeq" id="WP_203845363.1">
    <property type="nucleotide sequence ID" value="NZ_BAAAVW010000004.1"/>
</dbReference>
<dbReference type="Pfam" id="PF10646">
    <property type="entry name" value="Germane"/>
    <property type="match status" value="1"/>
</dbReference>
<feature type="region of interest" description="Disordered" evidence="1">
    <location>
        <begin position="27"/>
        <end position="56"/>
    </location>
</feature>
<feature type="domain" description="Lipoprotein LpqB C-terminal" evidence="4">
    <location>
        <begin position="353"/>
        <end position="527"/>
    </location>
</feature>
<evidence type="ECO:0000259" key="3">
    <source>
        <dbReference type="Pfam" id="PF10646"/>
    </source>
</evidence>
<dbReference type="InterPro" id="IPR059026">
    <property type="entry name" value="LpqB_N"/>
</dbReference>
<accession>A0A919PHK8</accession>
<feature type="domain" description="Lipoprotein LpqB N-terminal" evidence="5">
    <location>
        <begin position="86"/>
        <end position="181"/>
    </location>
</feature>
<dbReference type="PROSITE" id="PS51257">
    <property type="entry name" value="PROKAR_LIPOPROTEIN"/>
    <property type="match status" value="1"/>
</dbReference>
<dbReference type="EMBL" id="BONQ01000024">
    <property type="protein sequence ID" value="GIG43517.1"/>
    <property type="molecule type" value="Genomic_DNA"/>
</dbReference>
<reference evidence="6" key="1">
    <citation type="submission" date="2021-01" db="EMBL/GenBank/DDBJ databases">
        <title>Whole genome shotgun sequence of Dactylosporangium siamense NBRC 106093.</title>
        <authorList>
            <person name="Komaki H."/>
            <person name="Tamura T."/>
        </authorList>
    </citation>
    <scope>NUCLEOTIDE SEQUENCE</scope>
    <source>
        <strain evidence="6">NBRC 106093</strain>
    </source>
</reference>
<gene>
    <name evidence="6" type="ORF">Dsi01nite_015580</name>
</gene>
<feature type="compositionally biased region" description="Polar residues" evidence="1">
    <location>
        <begin position="602"/>
        <end position="615"/>
    </location>
</feature>
<dbReference type="AlphaFoldDB" id="A0A919PHK8"/>
<dbReference type="InterPro" id="IPR018910">
    <property type="entry name" value="LpqB_C"/>
</dbReference>
<dbReference type="InterPro" id="IPR019606">
    <property type="entry name" value="GerMN"/>
</dbReference>
<evidence type="ECO:0000256" key="1">
    <source>
        <dbReference type="SAM" id="MobiDB-lite"/>
    </source>
</evidence>
<dbReference type="Pfam" id="PF25976">
    <property type="entry name" value="LpqB_N"/>
    <property type="match status" value="1"/>
</dbReference>
<feature type="chain" id="PRO_5039479756" description="GerMN domain-containing protein" evidence="2">
    <location>
        <begin position="20"/>
        <end position="627"/>
    </location>
</feature>
<protein>
    <recommendedName>
        <fullName evidence="8">GerMN domain-containing protein</fullName>
    </recommendedName>
</protein>
<keyword evidence="7" id="KW-1185">Reference proteome</keyword>
<evidence type="ECO:0000259" key="4">
    <source>
        <dbReference type="Pfam" id="PF10647"/>
    </source>
</evidence>
<feature type="domain" description="GerMN" evidence="3">
    <location>
        <begin position="193"/>
        <end position="299"/>
    </location>
</feature>
<evidence type="ECO:0000313" key="6">
    <source>
        <dbReference type="EMBL" id="GIG43517.1"/>
    </source>
</evidence>